<dbReference type="InterPro" id="IPR013783">
    <property type="entry name" value="Ig-like_fold"/>
</dbReference>
<dbReference type="InterPro" id="IPR010221">
    <property type="entry name" value="VCBS_dom"/>
</dbReference>
<dbReference type="InterPro" id="IPR011659">
    <property type="entry name" value="WD40"/>
</dbReference>
<keyword evidence="2" id="KW-1185">Reference proteome</keyword>
<name>A0ABX8VU63_9MYCO</name>
<dbReference type="Gene3D" id="2.120.10.30">
    <property type="entry name" value="TolB, C-terminal domain"/>
    <property type="match status" value="1"/>
</dbReference>
<evidence type="ECO:0000313" key="1">
    <source>
        <dbReference type="EMBL" id="QYL19726.1"/>
    </source>
</evidence>
<dbReference type="Pfam" id="PF07676">
    <property type="entry name" value="PD40"/>
    <property type="match status" value="1"/>
</dbReference>
<gene>
    <name evidence="1" type="ORF">K0O64_04485</name>
</gene>
<dbReference type="EMBL" id="CP080333">
    <property type="protein sequence ID" value="QYL19726.1"/>
    <property type="molecule type" value="Genomic_DNA"/>
</dbReference>
<evidence type="ECO:0000313" key="2">
    <source>
        <dbReference type="Proteomes" id="UP000825367"/>
    </source>
</evidence>
<organism evidence="1 2">
    <name type="scientific">Mycolicibacterium pallens</name>
    <dbReference type="NCBI Taxonomy" id="370524"/>
    <lineage>
        <taxon>Bacteria</taxon>
        <taxon>Bacillati</taxon>
        <taxon>Actinomycetota</taxon>
        <taxon>Actinomycetes</taxon>
        <taxon>Mycobacteriales</taxon>
        <taxon>Mycobacteriaceae</taxon>
        <taxon>Mycolicibacterium</taxon>
    </lineage>
</organism>
<dbReference type="Pfam" id="PF17963">
    <property type="entry name" value="Big_9"/>
    <property type="match status" value="1"/>
</dbReference>
<dbReference type="Proteomes" id="UP000825367">
    <property type="component" value="Chromosome"/>
</dbReference>
<dbReference type="InterPro" id="IPR011042">
    <property type="entry name" value="6-blade_b-propeller_TolB-like"/>
</dbReference>
<dbReference type="SUPFAM" id="SSF82171">
    <property type="entry name" value="DPP6 N-terminal domain-like"/>
    <property type="match status" value="2"/>
</dbReference>
<reference evidence="1 2" key="1">
    <citation type="submission" date="2021-07" db="EMBL/GenBank/DDBJ databases">
        <title>Whole genome sequencing of non-tuberculosis mycobacteria type-strains.</title>
        <authorList>
            <person name="Igarashi Y."/>
            <person name="Osugi A."/>
            <person name="Mitarai S."/>
        </authorList>
    </citation>
    <scope>NUCLEOTIDE SEQUENCE [LARGE SCALE GENOMIC DNA]</scope>
    <source>
        <strain evidence="1 2">JCM 16370</strain>
    </source>
</reference>
<protein>
    <submittedName>
        <fullName evidence="1">VCBS domain-containing protein</fullName>
    </submittedName>
</protein>
<dbReference type="NCBIfam" id="TIGR01965">
    <property type="entry name" value="VCBS_repeat"/>
    <property type="match status" value="1"/>
</dbReference>
<sequence length="648" mass="68117">MGFLNSAVTSLLNPFLKPAPTNSGPIVPIIWTALGSVRRDLFNQAPTIGTPTTTVQTGQTVTGNIGATDIEGDALKYTVTQGPKYGTLTIDQATGNFTYTPNDINYNAAQTDSFTISVTDGKFNVLMPFSSRTASASSSLTVLSPQATRVILNLPATITNPTIPRFAPDGKTLMFSATPVAGGRTEIYSMSADDTDGSTVTCVTCGVTPTEGNLGKSTYTSDGSGRFLVEAPGHWDVYQPATDTTPAALIPIITPPSGSTAVDKQREMRISPDGKYVMFSQIQLGTGNLITAVPIVGKLVLSSNATTGAAEYHIEDARVVYPVGEGKQWTPDGKGVIILAGRYESGNVDDVVVDLATGNVTRLTGNLDYDEDVDMSPNQQWIAICSTRGLDALTPMTRIDRPALLPADIQGAVYTAYAGGLKTADYPNGTGINVSNQEWLVAVEDDLKGENGIPLFVTGDGYTARSMPSWNADGTSVAFWERNINDATDTRLVVTNLKYTTSVGTVQGDLVTPNADWAPALATYKAGPAPLPPVGAYTSQYGGTAYVSEAPDTTIAGNTIRTVTYTNYVNKEGMILNGTESTSAGASQSSIVYKANIVVTGDHTGSLTANATINKLTRSITGTISSTLDGNTQVLLDPTKVINDQLSA</sequence>
<dbReference type="Gene3D" id="2.60.40.10">
    <property type="entry name" value="Immunoglobulins"/>
    <property type="match status" value="1"/>
</dbReference>
<proteinExistence type="predicted"/>
<accession>A0ABX8VU63</accession>